<protein>
    <submittedName>
        <fullName evidence="1">Uncharacterized protein</fullName>
    </submittedName>
</protein>
<dbReference type="Proteomes" id="UP000756346">
    <property type="component" value="Unassembled WGS sequence"/>
</dbReference>
<sequence>MELLDNETATLLRPKSQTELDFMVKRFRSQAEVFEDRPLSWDREIWRRRAHEPKQNVPADFDAFEKLILHMENLFEKEQLIQDWAAKAGRDLRHLVGPVKIDLKVGHSTKPKDATGFCLICCSISTVDLPRVQILRADGTHEEVKSLEDTIIFPPGGMLRSIEGNRKMQFVGFGFVLHEKAAVTDITM</sequence>
<proteinExistence type="predicted"/>
<dbReference type="AlphaFoldDB" id="A0A9P8Y7R2"/>
<evidence type="ECO:0000313" key="2">
    <source>
        <dbReference type="Proteomes" id="UP000756346"/>
    </source>
</evidence>
<comment type="caution">
    <text evidence="1">The sequence shown here is derived from an EMBL/GenBank/DDBJ whole genome shotgun (WGS) entry which is preliminary data.</text>
</comment>
<dbReference type="RefSeq" id="XP_046011994.1">
    <property type="nucleotide sequence ID" value="XM_046156905.1"/>
</dbReference>
<reference evidence="1" key="1">
    <citation type="journal article" date="2021" name="Nat. Commun.">
        <title>Genetic determinants of endophytism in the Arabidopsis root mycobiome.</title>
        <authorList>
            <person name="Mesny F."/>
            <person name="Miyauchi S."/>
            <person name="Thiergart T."/>
            <person name="Pickel B."/>
            <person name="Atanasova L."/>
            <person name="Karlsson M."/>
            <person name="Huettel B."/>
            <person name="Barry K.W."/>
            <person name="Haridas S."/>
            <person name="Chen C."/>
            <person name="Bauer D."/>
            <person name="Andreopoulos W."/>
            <person name="Pangilinan J."/>
            <person name="LaButti K."/>
            <person name="Riley R."/>
            <person name="Lipzen A."/>
            <person name="Clum A."/>
            <person name="Drula E."/>
            <person name="Henrissat B."/>
            <person name="Kohler A."/>
            <person name="Grigoriev I.V."/>
            <person name="Martin F.M."/>
            <person name="Hacquard S."/>
        </authorList>
    </citation>
    <scope>NUCLEOTIDE SEQUENCE</scope>
    <source>
        <strain evidence="1">MPI-CAGE-CH-0230</strain>
    </source>
</reference>
<dbReference type="EMBL" id="JAGTJQ010000006">
    <property type="protein sequence ID" value="KAH7029706.1"/>
    <property type="molecule type" value="Genomic_DNA"/>
</dbReference>
<gene>
    <name evidence="1" type="ORF">B0I36DRAFT_350534</name>
</gene>
<name>A0A9P8Y7R2_9PEZI</name>
<keyword evidence="2" id="KW-1185">Reference proteome</keyword>
<dbReference type="GeneID" id="70186451"/>
<organism evidence="1 2">
    <name type="scientific">Microdochium trichocladiopsis</name>
    <dbReference type="NCBI Taxonomy" id="1682393"/>
    <lineage>
        <taxon>Eukaryota</taxon>
        <taxon>Fungi</taxon>
        <taxon>Dikarya</taxon>
        <taxon>Ascomycota</taxon>
        <taxon>Pezizomycotina</taxon>
        <taxon>Sordariomycetes</taxon>
        <taxon>Xylariomycetidae</taxon>
        <taxon>Xylariales</taxon>
        <taxon>Microdochiaceae</taxon>
        <taxon>Microdochium</taxon>
    </lineage>
</organism>
<accession>A0A9P8Y7R2</accession>
<evidence type="ECO:0000313" key="1">
    <source>
        <dbReference type="EMBL" id="KAH7029706.1"/>
    </source>
</evidence>